<dbReference type="CDD" id="cd00383">
    <property type="entry name" value="trans_reg_C"/>
    <property type="match status" value="1"/>
</dbReference>
<feature type="repeat" description="TPR" evidence="2">
    <location>
        <begin position="239"/>
        <end position="272"/>
    </location>
</feature>
<evidence type="ECO:0000256" key="1">
    <source>
        <dbReference type="ARBA" id="ARBA00023125"/>
    </source>
</evidence>
<keyword evidence="2" id="KW-0802">TPR repeat</keyword>
<dbReference type="Gene3D" id="1.25.40.10">
    <property type="entry name" value="Tetratricopeptide repeat domain"/>
    <property type="match status" value="2"/>
</dbReference>
<evidence type="ECO:0000256" key="2">
    <source>
        <dbReference type="PROSITE-ProRule" id="PRU00339"/>
    </source>
</evidence>
<reference evidence="5 6" key="1">
    <citation type="submission" date="2020-09" db="EMBL/GenBank/DDBJ databases">
        <authorList>
            <person name="Yoon J.-W."/>
        </authorList>
    </citation>
    <scope>NUCLEOTIDE SEQUENCE [LARGE SCALE GENOMIC DNA]</scope>
    <source>
        <strain evidence="5 6">KMU-140</strain>
    </source>
</reference>
<evidence type="ECO:0000313" key="5">
    <source>
        <dbReference type="EMBL" id="MBD2842135.1"/>
    </source>
</evidence>
<dbReference type="PANTHER" id="PTHR12558:SF13">
    <property type="entry name" value="CELL DIVISION CYCLE PROTEIN 27 HOMOLOG"/>
    <property type="match status" value="1"/>
</dbReference>
<dbReference type="SUPFAM" id="SSF48452">
    <property type="entry name" value="TPR-like"/>
    <property type="match status" value="1"/>
</dbReference>
<evidence type="ECO:0000259" key="4">
    <source>
        <dbReference type="PROSITE" id="PS51755"/>
    </source>
</evidence>
<sequence>MQYVLNDVIIDTEARSVWRGTRVIRLSDLSFDTLLCLVRAAPEPVSNSVLAQAVWNAEHVSDETVSQRIALLRKALGDDPKNPIYIRTVRGSGYAIASTAGRLETKAARRKWPSLKAPQDAAATYGLASVLIAVVIFFVAPDIGSETAQDTSEASKASEVSLLVTRANQQLGLHQSVETHRAIAMLRDALHREPDNFDARLTLSFALSTKATKFGGGLENKEEAEALARALIEERPEDSNAWSALGYTLGSQGRMNESLSALQYAYQLDPDNAPAGSSAAYVLLVQGQLYQALDLEFQVLAAGGRSRYAEIQIAQSLELIDHPAAERWRKKALTLNPGQVVVLSEIARSHLRNGRASAALEALEQAKGDDRSAPSILQLKGRAKIALGHVDDARRALEAAGWKGQYDLAALDAMAGRKARAGQLLSPSKLSELDSDPDPEFRIQLAEVFAALGENEEAKALMAQAVNLGWRDIKWLEQSPFLEEVIGSIEWQDLEDRIMRELIAQRRLTEGNTKLALAIKS</sequence>
<accession>A0ABR8KS15</accession>
<keyword evidence="6" id="KW-1185">Reference proteome</keyword>
<dbReference type="Pfam" id="PF13432">
    <property type="entry name" value="TPR_16"/>
    <property type="match status" value="1"/>
</dbReference>
<dbReference type="SUPFAM" id="SSF46894">
    <property type="entry name" value="C-terminal effector domain of the bipartite response regulators"/>
    <property type="match status" value="1"/>
</dbReference>
<dbReference type="SMART" id="SM00862">
    <property type="entry name" value="Trans_reg_C"/>
    <property type="match status" value="1"/>
</dbReference>
<dbReference type="Pfam" id="PF00486">
    <property type="entry name" value="Trans_reg_C"/>
    <property type="match status" value="1"/>
</dbReference>
<gene>
    <name evidence="5" type="ORF">IB285_07670</name>
</gene>
<keyword evidence="1 3" id="KW-0238">DNA-binding</keyword>
<dbReference type="InterPro" id="IPR001867">
    <property type="entry name" value="OmpR/PhoB-type_DNA-bd"/>
</dbReference>
<dbReference type="EMBL" id="JACXLC010000001">
    <property type="protein sequence ID" value="MBD2842135.1"/>
    <property type="molecule type" value="Genomic_DNA"/>
</dbReference>
<protein>
    <submittedName>
        <fullName evidence="5">Winged helix-turn-helix domain-containing protein</fullName>
    </submittedName>
</protein>
<dbReference type="Proteomes" id="UP000635384">
    <property type="component" value="Unassembled WGS sequence"/>
</dbReference>
<name>A0ABR8KS15_9SPHN</name>
<comment type="caution">
    <text evidence="5">The sequence shown here is derived from an EMBL/GenBank/DDBJ whole genome shotgun (WGS) entry which is preliminary data.</text>
</comment>
<dbReference type="PANTHER" id="PTHR12558">
    <property type="entry name" value="CELL DIVISION CYCLE 16,23,27"/>
    <property type="match status" value="1"/>
</dbReference>
<dbReference type="InterPro" id="IPR016032">
    <property type="entry name" value="Sig_transdc_resp-reg_C-effctor"/>
</dbReference>
<organism evidence="5 6">
    <name type="scientific">Erythrobacter rubeus</name>
    <dbReference type="NCBI Taxonomy" id="2760803"/>
    <lineage>
        <taxon>Bacteria</taxon>
        <taxon>Pseudomonadati</taxon>
        <taxon>Pseudomonadota</taxon>
        <taxon>Alphaproteobacteria</taxon>
        <taxon>Sphingomonadales</taxon>
        <taxon>Erythrobacteraceae</taxon>
        <taxon>Erythrobacter/Porphyrobacter group</taxon>
        <taxon>Erythrobacter</taxon>
    </lineage>
</organism>
<dbReference type="InterPro" id="IPR011990">
    <property type="entry name" value="TPR-like_helical_dom_sf"/>
</dbReference>
<dbReference type="InterPro" id="IPR036388">
    <property type="entry name" value="WH-like_DNA-bd_sf"/>
</dbReference>
<evidence type="ECO:0000256" key="3">
    <source>
        <dbReference type="PROSITE-ProRule" id="PRU01091"/>
    </source>
</evidence>
<dbReference type="RefSeq" id="WP_190787625.1">
    <property type="nucleotide sequence ID" value="NZ_JACXLC010000001.1"/>
</dbReference>
<feature type="DNA-binding region" description="OmpR/PhoB-type" evidence="3">
    <location>
        <begin position="1"/>
        <end position="98"/>
    </location>
</feature>
<dbReference type="Gene3D" id="1.10.10.10">
    <property type="entry name" value="Winged helix-like DNA-binding domain superfamily/Winged helix DNA-binding domain"/>
    <property type="match status" value="1"/>
</dbReference>
<evidence type="ECO:0000313" key="6">
    <source>
        <dbReference type="Proteomes" id="UP000635384"/>
    </source>
</evidence>
<dbReference type="InterPro" id="IPR019734">
    <property type="entry name" value="TPR_rpt"/>
</dbReference>
<dbReference type="PROSITE" id="PS51755">
    <property type="entry name" value="OMPR_PHOB"/>
    <property type="match status" value="1"/>
</dbReference>
<proteinExistence type="predicted"/>
<dbReference type="PROSITE" id="PS50005">
    <property type="entry name" value="TPR"/>
    <property type="match status" value="1"/>
</dbReference>
<feature type="domain" description="OmpR/PhoB-type" evidence="4">
    <location>
        <begin position="1"/>
        <end position="98"/>
    </location>
</feature>